<organism evidence="4 5">
    <name type="scientific">Lactobacillus crispatus</name>
    <dbReference type="NCBI Taxonomy" id="47770"/>
    <lineage>
        <taxon>Bacteria</taxon>
        <taxon>Bacillati</taxon>
        <taxon>Bacillota</taxon>
        <taxon>Bacilli</taxon>
        <taxon>Lactobacillales</taxon>
        <taxon>Lactobacillaceae</taxon>
        <taxon>Lactobacillus</taxon>
    </lineage>
</organism>
<dbReference type="AlphaFoldDB" id="A0A4Q0LS47"/>
<dbReference type="Proteomes" id="UP000460132">
    <property type="component" value="Unassembled WGS sequence"/>
</dbReference>
<dbReference type="Proteomes" id="UP001253287">
    <property type="component" value="Unassembled WGS sequence"/>
</dbReference>
<comment type="caution">
    <text evidence="4">The sequence shown here is derived from an EMBL/GenBank/DDBJ whole genome shotgun (WGS) entry which is preliminary data.</text>
</comment>
<evidence type="ECO:0000259" key="1">
    <source>
        <dbReference type="Pfam" id="PF03217"/>
    </source>
</evidence>
<dbReference type="PRINTS" id="PR01729">
    <property type="entry name" value="SURFACELAYER"/>
</dbReference>
<sequence length="129" mass="14715">MRSRLNTAVLRGGFFYDENGKSLGEKYYAYRAVTVNQSPITINGAKFYKLADRDAYIKVTNISGQGRVLKRNAYIYSTSKKRTTHNGAWKLYKGSTVTTYGGSYKFKNGKRYYRIGGPAKQYVRTSNFN</sequence>
<evidence type="ECO:0000313" key="2">
    <source>
        <dbReference type="EMBL" id="MDT9609026.1"/>
    </source>
</evidence>
<evidence type="ECO:0000313" key="4">
    <source>
        <dbReference type="EMBL" id="RXF57552.1"/>
    </source>
</evidence>
<dbReference type="EMBL" id="JAVTXN010000008">
    <property type="protein sequence ID" value="MDT9609026.1"/>
    <property type="molecule type" value="Genomic_DNA"/>
</dbReference>
<accession>A0A4Q0LS47</accession>
<name>A0A4Q0LS47_9LACO</name>
<dbReference type="GO" id="GO:0009274">
    <property type="term" value="C:peptidoglycan-based cell wall"/>
    <property type="evidence" value="ECO:0007669"/>
    <property type="project" value="InterPro"/>
</dbReference>
<evidence type="ECO:0000313" key="3">
    <source>
        <dbReference type="EMBL" id="MYN54303.1"/>
    </source>
</evidence>
<feature type="domain" description="S-layer protein C-terminal" evidence="1">
    <location>
        <begin position="59"/>
        <end position="126"/>
    </location>
</feature>
<reference evidence="4 5" key="1">
    <citation type="submission" date="2019-01" db="EMBL/GenBank/DDBJ databases">
        <title>The genome sequence of Lactobacillus crispatus L49.</title>
        <authorList>
            <person name="Zhong J."/>
            <person name="Zhang J."/>
        </authorList>
    </citation>
    <scope>NUCLEOTIDE SEQUENCE [LARGE SCALE GENOMIC DNA]</scope>
    <source>
        <strain evidence="4 5">L49</strain>
    </source>
</reference>
<proteinExistence type="predicted"/>
<dbReference type="EMBL" id="SCLX01000033">
    <property type="protein sequence ID" value="RXF57552.1"/>
    <property type="molecule type" value="Genomic_DNA"/>
</dbReference>
<dbReference type="InterPro" id="IPR024968">
    <property type="entry name" value="SlpA_C_lactobacillus"/>
</dbReference>
<evidence type="ECO:0000313" key="6">
    <source>
        <dbReference type="Proteomes" id="UP000460132"/>
    </source>
</evidence>
<dbReference type="Proteomes" id="UP000289808">
    <property type="component" value="Unassembled WGS sequence"/>
</dbReference>
<reference evidence="3 6" key="2">
    <citation type="submission" date="2020-01" db="EMBL/GenBank/DDBJ databases">
        <title>Vaginal microbiome of pregnant Indian women: Insights into the genome of dominants Lactobacillus species.</title>
        <authorList>
            <person name="Das B."/>
            <person name="Mehta O."/>
            <person name="Ghosh T.S."/>
            <person name="Kothidar A."/>
            <person name="Gowtham M.R."/>
            <person name="Mitra R."/>
            <person name="Kshetrapal P."/>
            <person name="Wadhwa N."/>
            <person name="Thiruvengadam R."/>
            <person name="Nair G.B."/>
            <person name="Bhatnagar S."/>
            <person name="Pore S."/>
        </authorList>
    </citation>
    <scope>NUCLEOTIDE SEQUENCE [LARGE SCALE GENOMIC DNA]</scope>
    <source>
        <strain evidence="3 6">Indica2</strain>
    </source>
</reference>
<dbReference type="InterPro" id="IPR004903">
    <property type="entry name" value="S-layer_prot"/>
</dbReference>
<protein>
    <submittedName>
        <fullName evidence="2">SLAP domain-containing protein</fullName>
    </submittedName>
</protein>
<dbReference type="GO" id="GO:0005199">
    <property type="term" value="F:structural constituent of cell wall"/>
    <property type="evidence" value="ECO:0007669"/>
    <property type="project" value="InterPro"/>
</dbReference>
<dbReference type="GO" id="GO:0030115">
    <property type="term" value="C:S-layer"/>
    <property type="evidence" value="ECO:0007669"/>
    <property type="project" value="InterPro"/>
</dbReference>
<dbReference type="Pfam" id="PF03217">
    <property type="entry name" value="SlpA"/>
    <property type="match status" value="1"/>
</dbReference>
<reference evidence="2" key="3">
    <citation type="submission" date="2023-08" db="EMBL/GenBank/DDBJ databases">
        <title>Lactobacillus from the Female Urinary Tract.</title>
        <authorList>
            <person name="Stegman N."/>
            <person name="Jackson B."/>
            <person name="Steiling M."/>
            <person name="Sedano C."/>
            <person name="Wolfe A."/>
            <person name="Putonti C."/>
        </authorList>
    </citation>
    <scope>NUCLEOTIDE SEQUENCE</scope>
    <source>
        <strain evidence="2">UMB5661</strain>
    </source>
</reference>
<dbReference type="RefSeq" id="WP_050755069.1">
    <property type="nucleotide sequence ID" value="NZ_JABERN010000005.1"/>
</dbReference>
<dbReference type="EMBL" id="WWFF01000011">
    <property type="protein sequence ID" value="MYN54303.1"/>
    <property type="molecule type" value="Genomic_DNA"/>
</dbReference>
<gene>
    <name evidence="4" type="ORF">ERD32_06555</name>
    <name evidence="3" type="ORF">GTK63_08325</name>
    <name evidence="2" type="ORF">RON39_02615</name>
</gene>
<evidence type="ECO:0000313" key="5">
    <source>
        <dbReference type="Proteomes" id="UP000289808"/>
    </source>
</evidence>